<evidence type="ECO:0000256" key="2">
    <source>
        <dbReference type="ARBA" id="ARBA00022448"/>
    </source>
</evidence>
<feature type="transmembrane region" description="Helical" evidence="7">
    <location>
        <begin position="202"/>
        <end position="227"/>
    </location>
</feature>
<dbReference type="EMBL" id="CP011393">
    <property type="protein sequence ID" value="ANE41299.1"/>
    <property type="molecule type" value="Genomic_DNA"/>
</dbReference>
<evidence type="ECO:0000259" key="8">
    <source>
        <dbReference type="PROSITE" id="PS50928"/>
    </source>
</evidence>
<dbReference type="Gene3D" id="1.10.3720.10">
    <property type="entry name" value="MetI-like"/>
    <property type="match status" value="1"/>
</dbReference>
<keyword evidence="4 7" id="KW-0812">Transmembrane</keyword>
<dbReference type="Pfam" id="PF00528">
    <property type="entry name" value="BPD_transp_1"/>
    <property type="match status" value="1"/>
</dbReference>
<dbReference type="AlphaFoldDB" id="A0A172T2R5"/>
<dbReference type="PATRIC" id="fig|93466.3.peg.936"/>
<reference evidence="9 10" key="1">
    <citation type="submission" date="2014-08" db="EMBL/GenBank/DDBJ databases">
        <title>Fervidobacterium pennivorans DYC genome.</title>
        <authorList>
            <person name="Wushke S."/>
        </authorList>
    </citation>
    <scope>NUCLEOTIDE SEQUENCE [LARGE SCALE GENOMIC DNA]</scope>
    <source>
        <strain evidence="9 10">DYC</strain>
    </source>
</reference>
<keyword evidence="6 7" id="KW-0472">Membrane</keyword>
<keyword evidence="5 7" id="KW-1133">Transmembrane helix</keyword>
<evidence type="ECO:0000313" key="10">
    <source>
        <dbReference type="Proteomes" id="UP000077096"/>
    </source>
</evidence>
<name>A0A172T2R5_FERPE</name>
<gene>
    <name evidence="9" type="ORF">JM64_04375</name>
</gene>
<dbReference type="PROSITE" id="PS50928">
    <property type="entry name" value="ABC_TM1"/>
    <property type="match status" value="1"/>
</dbReference>
<evidence type="ECO:0000256" key="3">
    <source>
        <dbReference type="ARBA" id="ARBA00022475"/>
    </source>
</evidence>
<dbReference type="CDD" id="cd06261">
    <property type="entry name" value="TM_PBP2"/>
    <property type="match status" value="1"/>
</dbReference>
<comment type="subcellular location">
    <subcellularLocation>
        <location evidence="1 7">Cell membrane</location>
        <topology evidence="1 7">Multi-pass membrane protein</topology>
    </subcellularLocation>
</comment>
<feature type="transmembrane region" description="Helical" evidence="7">
    <location>
        <begin position="27"/>
        <end position="47"/>
    </location>
</feature>
<accession>A0A172T2R5</accession>
<feature type="transmembrane region" description="Helical" evidence="7">
    <location>
        <begin position="158"/>
        <end position="181"/>
    </location>
</feature>
<dbReference type="PANTHER" id="PTHR43744:SF8">
    <property type="entry name" value="SN-GLYCEROL-3-PHOSPHATE TRANSPORT SYSTEM PERMEASE PROTEIN UGPE"/>
    <property type="match status" value="1"/>
</dbReference>
<dbReference type="Proteomes" id="UP000077096">
    <property type="component" value="Chromosome"/>
</dbReference>
<keyword evidence="3" id="KW-1003">Cell membrane</keyword>
<feature type="transmembrane region" description="Helical" evidence="7">
    <location>
        <begin position="274"/>
        <end position="293"/>
    </location>
</feature>
<evidence type="ECO:0000256" key="7">
    <source>
        <dbReference type="RuleBase" id="RU363032"/>
    </source>
</evidence>
<evidence type="ECO:0000256" key="1">
    <source>
        <dbReference type="ARBA" id="ARBA00004651"/>
    </source>
</evidence>
<feature type="domain" description="ABC transmembrane type-1" evidence="8">
    <location>
        <begin position="87"/>
        <end position="293"/>
    </location>
</feature>
<protein>
    <submittedName>
        <fullName evidence="9">ABC transporter permease</fullName>
    </submittedName>
</protein>
<dbReference type="KEGG" id="fng:JM64_04375"/>
<comment type="similarity">
    <text evidence="7">Belongs to the binding-protein-dependent transport system permease family.</text>
</comment>
<keyword evidence="2 7" id="KW-0813">Transport</keyword>
<evidence type="ECO:0000256" key="6">
    <source>
        <dbReference type="ARBA" id="ARBA00023136"/>
    </source>
</evidence>
<feature type="transmembrane region" description="Helical" evidence="7">
    <location>
        <begin position="122"/>
        <end position="146"/>
    </location>
</feature>
<organism evidence="9 10">
    <name type="scientific">Fervidobacterium pennivorans</name>
    <dbReference type="NCBI Taxonomy" id="93466"/>
    <lineage>
        <taxon>Bacteria</taxon>
        <taxon>Thermotogati</taxon>
        <taxon>Thermotogota</taxon>
        <taxon>Thermotogae</taxon>
        <taxon>Thermotogales</taxon>
        <taxon>Fervidobacteriaceae</taxon>
        <taxon>Fervidobacterium</taxon>
    </lineage>
</organism>
<proteinExistence type="inferred from homology"/>
<dbReference type="InterPro" id="IPR035906">
    <property type="entry name" value="MetI-like_sf"/>
</dbReference>
<dbReference type="GO" id="GO:0005886">
    <property type="term" value="C:plasma membrane"/>
    <property type="evidence" value="ECO:0007669"/>
    <property type="project" value="UniProtKB-SubCell"/>
</dbReference>
<sequence>MKMSKNKEKKFRVSYYKTFKEPATKTIIYVVLIGIGYAYLYPLLYMITSSFMSVEDLVNPTVVWIPTKLTLDNFVRAWKVLEMPKALWNSVYTSVIPALAQSLITALIAYGLSRFEFPLKRFWIVLMLATFLIPTQVTLVTKYVLFSTLRLTDSIFATFLPAIFGQGIRSAIFILLYLNFFNMLPKAFDEAAEIDGANTFQIFYKIILPLSLPAIVTTFIFSLVWYWNETLLSGLLLGNKIKTLPLELRDFVVRYAVMFPTADGSAANRINEGIRMAATMITILPLLITYLFLQRQFVESLERTGITGE</sequence>
<evidence type="ECO:0000256" key="4">
    <source>
        <dbReference type="ARBA" id="ARBA00022692"/>
    </source>
</evidence>
<dbReference type="SUPFAM" id="SSF161098">
    <property type="entry name" value="MetI-like"/>
    <property type="match status" value="1"/>
</dbReference>
<dbReference type="PANTHER" id="PTHR43744">
    <property type="entry name" value="ABC TRANSPORTER PERMEASE PROTEIN MG189-RELATED-RELATED"/>
    <property type="match status" value="1"/>
</dbReference>
<feature type="transmembrane region" description="Helical" evidence="7">
    <location>
        <begin position="91"/>
        <end position="110"/>
    </location>
</feature>
<evidence type="ECO:0000256" key="5">
    <source>
        <dbReference type="ARBA" id="ARBA00022989"/>
    </source>
</evidence>
<dbReference type="InterPro" id="IPR000515">
    <property type="entry name" value="MetI-like"/>
</dbReference>
<evidence type="ECO:0000313" key="9">
    <source>
        <dbReference type="EMBL" id="ANE41299.1"/>
    </source>
</evidence>
<dbReference type="GO" id="GO:0055085">
    <property type="term" value="P:transmembrane transport"/>
    <property type="evidence" value="ECO:0007669"/>
    <property type="project" value="InterPro"/>
</dbReference>